<proteinExistence type="predicted"/>
<evidence type="ECO:0000256" key="1">
    <source>
        <dbReference type="SAM" id="SignalP"/>
    </source>
</evidence>
<sequence length="106" mass="12172">MKLFLLSRVFLLLTSLLFKIATKTYIANKRGVCLPVSEIPHPSERSPINSVNYFKNIEDQVPVVCFTDGSKINNKVGPSFIVFQDHIETEVHQFRIRDECSVFQVE</sequence>
<feature type="signal peptide" evidence="1">
    <location>
        <begin position="1"/>
        <end position="21"/>
    </location>
</feature>
<comment type="caution">
    <text evidence="2">The sequence shown here is derived from an EMBL/GenBank/DDBJ whole genome shotgun (WGS) entry which is preliminary data.</text>
</comment>
<protein>
    <submittedName>
        <fullName evidence="2">Uncharacterized protein</fullName>
    </submittedName>
</protein>
<evidence type="ECO:0000313" key="2">
    <source>
        <dbReference type="EMBL" id="GBO16603.1"/>
    </source>
</evidence>
<name>A0A4Y2UUW6_ARAVE</name>
<reference evidence="2 3" key="1">
    <citation type="journal article" date="2019" name="Sci. Rep.">
        <title>Orb-weaving spider Araneus ventricosus genome elucidates the spidroin gene catalogue.</title>
        <authorList>
            <person name="Kono N."/>
            <person name="Nakamura H."/>
            <person name="Ohtoshi R."/>
            <person name="Moran D.A.P."/>
            <person name="Shinohara A."/>
            <person name="Yoshida Y."/>
            <person name="Fujiwara M."/>
            <person name="Mori M."/>
            <person name="Tomita M."/>
            <person name="Arakawa K."/>
        </authorList>
    </citation>
    <scope>NUCLEOTIDE SEQUENCE [LARGE SCALE GENOMIC DNA]</scope>
</reference>
<gene>
    <name evidence="2" type="ORF">AVEN_155347_1</name>
</gene>
<dbReference type="AlphaFoldDB" id="A0A4Y2UUW6"/>
<keyword evidence="3" id="KW-1185">Reference proteome</keyword>
<accession>A0A4Y2UUW6</accession>
<dbReference type="OrthoDB" id="6436892at2759"/>
<dbReference type="Proteomes" id="UP000499080">
    <property type="component" value="Unassembled WGS sequence"/>
</dbReference>
<feature type="chain" id="PRO_5021254796" evidence="1">
    <location>
        <begin position="22"/>
        <end position="106"/>
    </location>
</feature>
<organism evidence="2 3">
    <name type="scientific">Araneus ventricosus</name>
    <name type="common">Orbweaver spider</name>
    <name type="synonym">Epeira ventricosa</name>
    <dbReference type="NCBI Taxonomy" id="182803"/>
    <lineage>
        <taxon>Eukaryota</taxon>
        <taxon>Metazoa</taxon>
        <taxon>Ecdysozoa</taxon>
        <taxon>Arthropoda</taxon>
        <taxon>Chelicerata</taxon>
        <taxon>Arachnida</taxon>
        <taxon>Araneae</taxon>
        <taxon>Araneomorphae</taxon>
        <taxon>Entelegynae</taxon>
        <taxon>Araneoidea</taxon>
        <taxon>Araneidae</taxon>
        <taxon>Araneus</taxon>
    </lineage>
</organism>
<dbReference type="EMBL" id="BGPR01040477">
    <property type="protein sequence ID" value="GBO16603.1"/>
    <property type="molecule type" value="Genomic_DNA"/>
</dbReference>
<evidence type="ECO:0000313" key="3">
    <source>
        <dbReference type="Proteomes" id="UP000499080"/>
    </source>
</evidence>
<keyword evidence="1" id="KW-0732">Signal</keyword>